<evidence type="ECO:0000313" key="3">
    <source>
        <dbReference type="EMBL" id="MBN7819838.1"/>
    </source>
</evidence>
<keyword evidence="4" id="KW-1185">Reference proteome</keyword>
<feature type="transmembrane region" description="Helical" evidence="2">
    <location>
        <begin position="6"/>
        <end position="23"/>
    </location>
</feature>
<gene>
    <name evidence="3" type="ORF">J0A65_08170</name>
</gene>
<protein>
    <submittedName>
        <fullName evidence="3">DUF2897 family protein</fullName>
    </submittedName>
</protein>
<keyword evidence="2" id="KW-0472">Membrane</keyword>
<sequence>MSWTVALIILLVLGVIVSNLLLLKQSANHKLPSLKDKQPQDKTENHKGSAWDEDDD</sequence>
<keyword evidence="2" id="KW-0812">Transmembrane</keyword>
<reference evidence="3 4" key="1">
    <citation type="submission" date="2021-03" db="EMBL/GenBank/DDBJ databases">
        <title>novel species isolated from a fishpond in China.</title>
        <authorList>
            <person name="Lu H."/>
            <person name="Cai Z."/>
        </authorList>
    </citation>
    <scope>NUCLEOTIDE SEQUENCE [LARGE SCALE GENOMIC DNA]</scope>
    <source>
        <strain evidence="3 4">Y57</strain>
    </source>
</reference>
<dbReference type="Pfam" id="PF11446">
    <property type="entry name" value="DUF2897"/>
    <property type="match status" value="1"/>
</dbReference>
<feature type="compositionally biased region" description="Basic and acidic residues" evidence="1">
    <location>
        <begin position="33"/>
        <end position="50"/>
    </location>
</feature>
<keyword evidence="2" id="KW-1133">Transmembrane helix</keyword>
<name>A0ABS3CRU7_9ALTE</name>
<evidence type="ECO:0000313" key="4">
    <source>
        <dbReference type="Proteomes" id="UP000663992"/>
    </source>
</evidence>
<dbReference type="RefSeq" id="WP_206593679.1">
    <property type="nucleotide sequence ID" value="NZ_JAFKCS010000006.1"/>
</dbReference>
<organism evidence="3 4">
    <name type="scientific">Bowmanella yangjiangensis</name>
    <dbReference type="NCBI Taxonomy" id="2811230"/>
    <lineage>
        <taxon>Bacteria</taxon>
        <taxon>Pseudomonadati</taxon>
        <taxon>Pseudomonadota</taxon>
        <taxon>Gammaproteobacteria</taxon>
        <taxon>Alteromonadales</taxon>
        <taxon>Alteromonadaceae</taxon>
        <taxon>Bowmanella</taxon>
    </lineage>
</organism>
<evidence type="ECO:0000256" key="2">
    <source>
        <dbReference type="SAM" id="Phobius"/>
    </source>
</evidence>
<comment type="caution">
    <text evidence="3">The sequence shown here is derived from an EMBL/GenBank/DDBJ whole genome shotgun (WGS) entry which is preliminary data.</text>
</comment>
<dbReference type="Proteomes" id="UP000663992">
    <property type="component" value="Unassembled WGS sequence"/>
</dbReference>
<dbReference type="InterPro" id="IPR021550">
    <property type="entry name" value="DUF2897"/>
</dbReference>
<feature type="region of interest" description="Disordered" evidence="1">
    <location>
        <begin position="32"/>
        <end position="56"/>
    </location>
</feature>
<accession>A0ABS3CRU7</accession>
<evidence type="ECO:0000256" key="1">
    <source>
        <dbReference type="SAM" id="MobiDB-lite"/>
    </source>
</evidence>
<dbReference type="EMBL" id="JAFKCS010000006">
    <property type="protein sequence ID" value="MBN7819838.1"/>
    <property type="molecule type" value="Genomic_DNA"/>
</dbReference>
<proteinExistence type="predicted"/>